<evidence type="ECO:0000313" key="2">
    <source>
        <dbReference type="Proteomes" id="UP000807025"/>
    </source>
</evidence>
<reference evidence="1" key="1">
    <citation type="submission" date="2020-11" db="EMBL/GenBank/DDBJ databases">
        <authorList>
            <consortium name="DOE Joint Genome Institute"/>
            <person name="Ahrendt S."/>
            <person name="Riley R."/>
            <person name="Andreopoulos W."/>
            <person name="Labutti K."/>
            <person name="Pangilinan J."/>
            <person name="Ruiz-Duenas F.J."/>
            <person name="Barrasa J.M."/>
            <person name="Sanchez-Garcia M."/>
            <person name="Camarero S."/>
            <person name="Miyauchi S."/>
            <person name="Serrano A."/>
            <person name="Linde D."/>
            <person name="Babiker R."/>
            <person name="Drula E."/>
            <person name="Ayuso-Fernandez I."/>
            <person name="Pacheco R."/>
            <person name="Padilla G."/>
            <person name="Ferreira P."/>
            <person name="Barriuso J."/>
            <person name="Kellner H."/>
            <person name="Castanera R."/>
            <person name="Alfaro M."/>
            <person name="Ramirez L."/>
            <person name="Pisabarro A.G."/>
            <person name="Kuo A."/>
            <person name="Tritt A."/>
            <person name="Lipzen A."/>
            <person name="He G."/>
            <person name="Yan M."/>
            <person name="Ng V."/>
            <person name="Cullen D."/>
            <person name="Martin F."/>
            <person name="Rosso M.-N."/>
            <person name="Henrissat B."/>
            <person name="Hibbett D."/>
            <person name="Martinez A.T."/>
            <person name="Grigoriev I.V."/>
        </authorList>
    </citation>
    <scope>NUCLEOTIDE SEQUENCE</scope>
    <source>
        <strain evidence="1">ATCC 90797</strain>
    </source>
</reference>
<protein>
    <submittedName>
        <fullName evidence="1">Uncharacterized protein</fullName>
    </submittedName>
</protein>
<comment type="caution">
    <text evidence="1">The sequence shown here is derived from an EMBL/GenBank/DDBJ whole genome shotgun (WGS) entry which is preliminary data.</text>
</comment>
<dbReference type="Proteomes" id="UP000807025">
    <property type="component" value="Unassembled WGS sequence"/>
</dbReference>
<dbReference type="AlphaFoldDB" id="A0A9P6A4F4"/>
<evidence type="ECO:0000313" key="1">
    <source>
        <dbReference type="EMBL" id="KAF9499925.1"/>
    </source>
</evidence>
<accession>A0A9P6A4F4</accession>
<name>A0A9P6A4F4_PLEER</name>
<keyword evidence="2" id="KW-1185">Reference proteome</keyword>
<organism evidence="1 2">
    <name type="scientific">Pleurotus eryngii</name>
    <name type="common">Boletus of the steppes</name>
    <dbReference type="NCBI Taxonomy" id="5323"/>
    <lineage>
        <taxon>Eukaryota</taxon>
        <taxon>Fungi</taxon>
        <taxon>Dikarya</taxon>
        <taxon>Basidiomycota</taxon>
        <taxon>Agaricomycotina</taxon>
        <taxon>Agaricomycetes</taxon>
        <taxon>Agaricomycetidae</taxon>
        <taxon>Agaricales</taxon>
        <taxon>Pleurotineae</taxon>
        <taxon>Pleurotaceae</taxon>
        <taxon>Pleurotus</taxon>
    </lineage>
</organism>
<proteinExistence type="predicted"/>
<sequence length="61" mass="7343">MYHWLFKVVMPIKINIFKGLLYAHPNRAFVESVLIRLRDSFWPWAKTDHTQLSIIDNSMRP</sequence>
<dbReference type="EMBL" id="MU154530">
    <property type="protein sequence ID" value="KAF9499925.1"/>
    <property type="molecule type" value="Genomic_DNA"/>
</dbReference>
<gene>
    <name evidence="1" type="ORF">BDN71DRAFT_1383390</name>
</gene>
<dbReference type="OrthoDB" id="3254233at2759"/>